<dbReference type="GeneID" id="36940864"/>
<keyword evidence="1" id="KW-0812">Transmembrane</keyword>
<keyword evidence="2" id="KW-0496">Mitochondrion</keyword>
<name>A0A2S0U3Y5_9AGAM</name>
<protein>
    <submittedName>
        <fullName evidence="2">Uncharacterized protein</fullName>
    </submittedName>
</protein>
<dbReference type="EMBL" id="MH138075">
    <property type="protein sequence ID" value="AWB36197.1"/>
    <property type="molecule type" value="Genomic_DNA"/>
</dbReference>
<organism evidence="2">
    <name type="scientific">Russula lepida</name>
    <dbReference type="NCBI Taxonomy" id="152963"/>
    <lineage>
        <taxon>Eukaryota</taxon>
        <taxon>Fungi</taxon>
        <taxon>Dikarya</taxon>
        <taxon>Basidiomycota</taxon>
        <taxon>Agaricomycotina</taxon>
        <taxon>Agaricomycetes</taxon>
        <taxon>Russulales</taxon>
        <taxon>Russulaceae</taxon>
        <taxon>Russula</taxon>
    </lineage>
</organism>
<proteinExistence type="predicted"/>
<dbReference type="RefSeq" id="YP_009487295.1">
    <property type="nucleotide sequence ID" value="NC_037776.1"/>
</dbReference>
<reference evidence="2" key="1">
    <citation type="journal article" date="2018" name="Int. J. Biol. Macromol.">
        <title>Characterization and comparative mitogenomic analysis of six newly sequenced mitochondrial genomes from ectomycorrhizal fungi (Russula) and phylogenetic analysis of the Agaricomycetes.</title>
        <authorList>
            <person name="Li Q."/>
            <person name="Wang Q."/>
            <person name="Chen C."/>
            <person name="Jin X."/>
            <person name="Chen Z."/>
            <person name="Xiong C."/>
            <person name="Li P."/>
            <person name="Zhao J."/>
            <person name="Huang W."/>
        </authorList>
    </citation>
    <scope>NUCLEOTIDE SEQUENCE</scope>
</reference>
<feature type="transmembrane region" description="Helical" evidence="1">
    <location>
        <begin position="70"/>
        <end position="93"/>
    </location>
</feature>
<sequence length="209" mass="24296">MDLNKLTKAELISKLEKQKHNTKTTTKTDSGPTIIDVISKFKHWILSLTIIALLMRIFKKYKSIQAVLRVANYIILTLFGYSIFEAFGFGFLAKLFGELKYIFGAVLAYASETTFYDYILRMFNAVEEKPSVRAGYNKPDKIDWKAEFEKAEKDREIQKWKDKYSIYERDEDTAKTRRNIAIAILMLVGAYGIWYYGKDHVDVIAPVSW</sequence>
<geneLocation type="mitochondrion" evidence="2"/>
<evidence type="ECO:0000256" key="1">
    <source>
        <dbReference type="SAM" id="Phobius"/>
    </source>
</evidence>
<evidence type="ECO:0000313" key="2">
    <source>
        <dbReference type="EMBL" id="AWB36197.1"/>
    </source>
</evidence>
<feature type="transmembrane region" description="Helical" evidence="1">
    <location>
        <begin position="179"/>
        <end position="197"/>
    </location>
</feature>
<keyword evidence="1" id="KW-1133">Transmembrane helix</keyword>
<keyword evidence="1" id="KW-0472">Membrane</keyword>
<accession>A0A2S0U3Y5</accession>
<feature type="transmembrane region" description="Helical" evidence="1">
    <location>
        <begin position="41"/>
        <end position="58"/>
    </location>
</feature>
<dbReference type="AlphaFoldDB" id="A0A2S0U3Y5"/>
<feature type="transmembrane region" description="Helical" evidence="1">
    <location>
        <begin position="99"/>
        <end position="119"/>
    </location>
</feature>
<gene>
    <name evidence="2" type="primary">orf209</name>
</gene>